<protein>
    <submittedName>
        <fullName evidence="2">Uncharacterized protein</fullName>
    </submittedName>
</protein>
<keyword evidence="1" id="KW-0472">Membrane</keyword>
<reference evidence="2" key="1">
    <citation type="submission" date="2021-05" db="EMBL/GenBank/DDBJ databases">
        <authorList>
            <person name="Alioto T."/>
            <person name="Alioto T."/>
            <person name="Gomez Garrido J."/>
        </authorList>
    </citation>
    <scope>NUCLEOTIDE SEQUENCE</scope>
</reference>
<name>A0A8D9F032_9HEMI</name>
<keyword evidence="1" id="KW-0812">Transmembrane</keyword>
<feature type="transmembrane region" description="Helical" evidence="1">
    <location>
        <begin position="59"/>
        <end position="77"/>
    </location>
</feature>
<proteinExistence type="predicted"/>
<keyword evidence="1" id="KW-1133">Transmembrane helix</keyword>
<dbReference type="EMBL" id="HBUF01586485">
    <property type="protein sequence ID" value="CAG6771997.1"/>
    <property type="molecule type" value="Transcribed_RNA"/>
</dbReference>
<evidence type="ECO:0000256" key="1">
    <source>
        <dbReference type="SAM" id="Phobius"/>
    </source>
</evidence>
<feature type="transmembrane region" description="Helical" evidence="1">
    <location>
        <begin position="115"/>
        <end position="136"/>
    </location>
</feature>
<dbReference type="AlphaFoldDB" id="A0A8D9F032"/>
<dbReference type="EMBL" id="HBUF01586486">
    <property type="protein sequence ID" value="CAG6772002.1"/>
    <property type="molecule type" value="Transcribed_RNA"/>
</dbReference>
<accession>A0A8D9F032</accession>
<dbReference type="EMBL" id="HBUF01586483">
    <property type="protein sequence ID" value="CAG6771987.1"/>
    <property type="molecule type" value="Transcribed_RNA"/>
</dbReference>
<feature type="transmembrane region" description="Helical" evidence="1">
    <location>
        <begin position="83"/>
        <end position="103"/>
    </location>
</feature>
<organism evidence="2">
    <name type="scientific">Cacopsylla melanoneura</name>
    <dbReference type="NCBI Taxonomy" id="428564"/>
    <lineage>
        <taxon>Eukaryota</taxon>
        <taxon>Metazoa</taxon>
        <taxon>Ecdysozoa</taxon>
        <taxon>Arthropoda</taxon>
        <taxon>Hexapoda</taxon>
        <taxon>Insecta</taxon>
        <taxon>Pterygota</taxon>
        <taxon>Neoptera</taxon>
        <taxon>Paraneoptera</taxon>
        <taxon>Hemiptera</taxon>
        <taxon>Sternorrhyncha</taxon>
        <taxon>Psylloidea</taxon>
        <taxon>Psyllidae</taxon>
        <taxon>Psyllinae</taxon>
        <taxon>Cacopsylla</taxon>
    </lineage>
</organism>
<evidence type="ECO:0000313" key="2">
    <source>
        <dbReference type="EMBL" id="CAG6772002.1"/>
    </source>
</evidence>
<sequence length="143" mass="16943">MKGIKSIITKIHQIFSGKHAMKVTMVFQMLGLIEYWNNNNNNNSCSLTLFWDSLFLKPWVCSVLCWLSCCCSVSLIFSSTLNSFNFVFQFLTFVYFLLIRVVGSRRRRSSNFKLNFVYLWFFHAKFFIVPIFRFPFVCRFSAC</sequence>